<dbReference type="SUPFAM" id="SSF141523">
    <property type="entry name" value="L,D-transpeptidase catalytic domain-like"/>
    <property type="match status" value="1"/>
</dbReference>
<name>A0ABP8XDQ6_9PSEU</name>
<evidence type="ECO:0000256" key="6">
    <source>
        <dbReference type="PROSITE-ProRule" id="PRU01373"/>
    </source>
</evidence>
<dbReference type="EMBL" id="BAABIC010000020">
    <property type="protein sequence ID" value="GAA4704787.1"/>
    <property type="molecule type" value="Genomic_DNA"/>
</dbReference>
<reference evidence="10" key="1">
    <citation type="journal article" date="2019" name="Int. J. Syst. Evol. Microbiol.">
        <title>The Global Catalogue of Microorganisms (GCM) 10K type strain sequencing project: providing services to taxonomists for standard genome sequencing and annotation.</title>
        <authorList>
            <consortium name="The Broad Institute Genomics Platform"/>
            <consortium name="The Broad Institute Genome Sequencing Center for Infectious Disease"/>
            <person name="Wu L."/>
            <person name="Ma J."/>
        </authorList>
    </citation>
    <scope>NUCLEOTIDE SEQUENCE [LARGE SCALE GENOMIC DNA]</scope>
    <source>
        <strain evidence="10">JCM 18055</strain>
    </source>
</reference>
<comment type="pathway">
    <text evidence="1 6">Cell wall biogenesis; peptidoglycan biosynthesis.</text>
</comment>
<evidence type="ECO:0000256" key="2">
    <source>
        <dbReference type="ARBA" id="ARBA00022679"/>
    </source>
</evidence>
<feature type="active site" description="Proton donor/acceptor" evidence="6">
    <location>
        <position position="133"/>
    </location>
</feature>
<keyword evidence="4 6" id="KW-0573">Peptidoglycan synthesis</keyword>
<evidence type="ECO:0000259" key="8">
    <source>
        <dbReference type="PROSITE" id="PS52029"/>
    </source>
</evidence>
<keyword evidence="5 6" id="KW-0961">Cell wall biogenesis/degradation</keyword>
<feature type="domain" description="L,D-TPase catalytic" evidence="8">
    <location>
        <begin position="60"/>
        <end position="168"/>
    </location>
</feature>
<dbReference type="Proteomes" id="UP001500325">
    <property type="component" value="Unassembled WGS sequence"/>
</dbReference>
<dbReference type="InterPro" id="IPR006311">
    <property type="entry name" value="TAT_signal"/>
</dbReference>
<keyword evidence="2" id="KW-0808">Transferase</keyword>
<dbReference type="RefSeq" id="WP_345383258.1">
    <property type="nucleotide sequence ID" value="NZ_BAABIC010000020.1"/>
</dbReference>
<dbReference type="InterPro" id="IPR005490">
    <property type="entry name" value="LD_TPept_cat_dom"/>
</dbReference>
<feature type="active site" description="Nucleophile" evidence="6">
    <location>
        <position position="144"/>
    </location>
</feature>
<dbReference type="InterPro" id="IPR038063">
    <property type="entry name" value="Transpep_catalytic_dom"/>
</dbReference>
<keyword evidence="3 6" id="KW-0133">Cell shape</keyword>
<proteinExistence type="predicted"/>
<evidence type="ECO:0000256" key="5">
    <source>
        <dbReference type="ARBA" id="ARBA00023316"/>
    </source>
</evidence>
<gene>
    <name evidence="9" type="ORF">GCM10023215_50720</name>
</gene>
<dbReference type="InterPro" id="IPR050979">
    <property type="entry name" value="LD-transpeptidase"/>
</dbReference>
<feature type="chain" id="PRO_5045746517" description="L,D-TPase catalytic domain-containing protein" evidence="7">
    <location>
        <begin position="40"/>
        <end position="168"/>
    </location>
</feature>
<feature type="signal peptide" evidence="7">
    <location>
        <begin position="1"/>
        <end position="39"/>
    </location>
</feature>
<accession>A0ABP8XDQ6</accession>
<keyword evidence="7" id="KW-0732">Signal</keyword>
<evidence type="ECO:0000313" key="10">
    <source>
        <dbReference type="Proteomes" id="UP001500325"/>
    </source>
</evidence>
<evidence type="ECO:0000256" key="1">
    <source>
        <dbReference type="ARBA" id="ARBA00004752"/>
    </source>
</evidence>
<dbReference type="Gene3D" id="2.40.440.10">
    <property type="entry name" value="L,D-transpeptidase catalytic domain-like"/>
    <property type="match status" value="1"/>
</dbReference>
<protein>
    <recommendedName>
        <fullName evidence="8">L,D-TPase catalytic domain-containing protein</fullName>
    </recommendedName>
</protein>
<dbReference type="Pfam" id="PF03734">
    <property type="entry name" value="YkuD"/>
    <property type="match status" value="1"/>
</dbReference>
<comment type="caution">
    <text evidence="9">The sequence shown here is derived from an EMBL/GenBank/DDBJ whole genome shotgun (WGS) entry which is preliminary data.</text>
</comment>
<evidence type="ECO:0000256" key="7">
    <source>
        <dbReference type="SAM" id="SignalP"/>
    </source>
</evidence>
<dbReference type="PROSITE" id="PS52029">
    <property type="entry name" value="LD_TPASE"/>
    <property type="match status" value="1"/>
</dbReference>
<evidence type="ECO:0000313" key="9">
    <source>
        <dbReference type="EMBL" id="GAA4704787.1"/>
    </source>
</evidence>
<dbReference type="PANTHER" id="PTHR30582">
    <property type="entry name" value="L,D-TRANSPEPTIDASE"/>
    <property type="match status" value="1"/>
</dbReference>
<keyword evidence="10" id="KW-1185">Reference proteome</keyword>
<dbReference type="PANTHER" id="PTHR30582:SF33">
    <property type="entry name" value="EXPORTED PROTEIN"/>
    <property type="match status" value="1"/>
</dbReference>
<evidence type="ECO:0000256" key="3">
    <source>
        <dbReference type="ARBA" id="ARBA00022960"/>
    </source>
</evidence>
<dbReference type="PROSITE" id="PS51318">
    <property type="entry name" value="TAT"/>
    <property type="match status" value="1"/>
</dbReference>
<sequence length="168" mass="17896">MARHAWRAEGRRRRITGLAAAGALTALLGGAALTGAAFADDGHHDGHRNQTGGTPCSEQARACVDLAHDQAWLIHDGKITRGPVGISHGGQGKETPTGDFEVQWKDKDHRSAEFNDAPMPYSVFFADGGIAFHEGNPQNPSAGCVHLGHDDAVAWFEDLEVGDTVEIH</sequence>
<evidence type="ECO:0000256" key="4">
    <source>
        <dbReference type="ARBA" id="ARBA00022984"/>
    </source>
</evidence>
<organism evidence="9 10">
    <name type="scientific">Pseudonocardia yuanmonensis</name>
    <dbReference type="NCBI Taxonomy" id="1095914"/>
    <lineage>
        <taxon>Bacteria</taxon>
        <taxon>Bacillati</taxon>
        <taxon>Actinomycetota</taxon>
        <taxon>Actinomycetes</taxon>
        <taxon>Pseudonocardiales</taxon>
        <taxon>Pseudonocardiaceae</taxon>
        <taxon>Pseudonocardia</taxon>
    </lineage>
</organism>
<dbReference type="CDD" id="cd16913">
    <property type="entry name" value="YkuD_like"/>
    <property type="match status" value="1"/>
</dbReference>